<dbReference type="Proteomes" id="UP001642409">
    <property type="component" value="Unassembled WGS sequence"/>
</dbReference>
<dbReference type="SUPFAM" id="SSF52058">
    <property type="entry name" value="L domain-like"/>
    <property type="match status" value="1"/>
</dbReference>
<dbReference type="InterPro" id="IPR032675">
    <property type="entry name" value="LRR_dom_sf"/>
</dbReference>
<evidence type="ECO:0000313" key="5">
    <source>
        <dbReference type="Proteomes" id="UP001642409"/>
    </source>
</evidence>
<keyword evidence="5" id="KW-1185">Reference proteome</keyword>
<dbReference type="EMBL" id="CAXDID020000084">
    <property type="protein sequence ID" value="CAL6019909.1"/>
    <property type="molecule type" value="Genomic_DNA"/>
</dbReference>
<accession>A0AA86N4K1</accession>
<dbReference type="EMBL" id="CATOUU010000011">
    <property type="protein sequence ID" value="CAI9912937.1"/>
    <property type="molecule type" value="Genomic_DNA"/>
</dbReference>
<name>A0AA86N4K1_9EUKA</name>
<sequence length="537" mass="62566">MTQSETIQNTLQTLFQPYENSVDLMQKAIKSINSFTQEEFLDTLNQLLKILLSNEIKHQKLQIQWAIVQICVKILIQMQIEENKVSGILATIIEIRKFQRQDELELELMIMVQILKSFTNIKHYFSDFQSGLNQLVNTDKYTQIVVAHKISLMQFEMDELRMEQLIKFCIKNKIPWIILTQIQVDILDLSSLHESFLLEIFIQAKEQIRLRTNWRITYRIAQICTLIIQKSDNEQLVKQAYDLILITIIEETDNHLKALLCFQNEFDSVQMRESWQRNQNYYQNQIKLLNSEEQAVLSKKLQALNKFDIKPSFDLEPSSTLINTQQKSLTSPTRVTLWPKPRKITAEEAKLVKLYNNKISGKSLVFEDNKLISSVKFIDQYQITALTVKNCDNFIVSSVPLNISQLKVELCRIRDFSSVQQLSLQQLSLCATLLSDLSLLQNLSQLQELSLNSNQISDIRPITALKSLISVQLNFNFIKDFTPLRGLPNLKNVQVKGNLAKILEVQFMFEMDLDICATDYFMWNNNITKDKVRIGYM</sequence>
<dbReference type="PROSITE" id="PS51450">
    <property type="entry name" value="LRR"/>
    <property type="match status" value="1"/>
</dbReference>
<protein>
    <submittedName>
        <fullName evidence="1">Uncharacterized protein</fullName>
    </submittedName>
</protein>
<evidence type="ECO:0000313" key="2">
    <source>
        <dbReference type="EMBL" id="CAI9934915.1"/>
    </source>
</evidence>
<reference evidence="3 5" key="2">
    <citation type="submission" date="2024-07" db="EMBL/GenBank/DDBJ databases">
        <authorList>
            <person name="Akdeniz Z."/>
        </authorList>
    </citation>
    <scope>NUCLEOTIDE SEQUENCE [LARGE SCALE GENOMIC DNA]</scope>
</reference>
<comment type="caution">
    <text evidence="1">The sequence shown here is derived from an EMBL/GenBank/DDBJ whole genome shotgun (WGS) entry which is preliminary data.</text>
</comment>
<gene>
    <name evidence="2" type="ORF">HINF_LOCUS22560</name>
    <name evidence="3" type="ORF">HINF_LOCUS27174</name>
    <name evidence="1" type="ORF">HINF_LOCUS582</name>
    <name evidence="4" type="ORF">HINF_LOCUS61425</name>
</gene>
<dbReference type="EMBL" id="CATOUU010000590">
    <property type="protein sequence ID" value="CAI9934915.1"/>
    <property type="molecule type" value="Genomic_DNA"/>
</dbReference>
<evidence type="ECO:0000313" key="1">
    <source>
        <dbReference type="EMBL" id="CAI9912937.1"/>
    </source>
</evidence>
<dbReference type="Gene3D" id="3.80.10.10">
    <property type="entry name" value="Ribonuclease Inhibitor"/>
    <property type="match status" value="1"/>
</dbReference>
<dbReference type="EMBL" id="CAXDID020000368">
    <property type="protein sequence ID" value="CAL6082818.1"/>
    <property type="molecule type" value="Genomic_DNA"/>
</dbReference>
<organism evidence="1">
    <name type="scientific">Hexamita inflata</name>
    <dbReference type="NCBI Taxonomy" id="28002"/>
    <lineage>
        <taxon>Eukaryota</taxon>
        <taxon>Metamonada</taxon>
        <taxon>Diplomonadida</taxon>
        <taxon>Hexamitidae</taxon>
        <taxon>Hexamitinae</taxon>
        <taxon>Hexamita</taxon>
    </lineage>
</organism>
<proteinExistence type="predicted"/>
<dbReference type="InterPro" id="IPR001611">
    <property type="entry name" value="Leu-rich_rpt"/>
</dbReference>
<evidence type="ECO:0000313" key="3">
    <source>
        <dbReference type="EMBL" id="CAL6019909.1"/>
    </source>
</evidence>
<evidence type="ECO:0000313" key="4">
    <source>
        <dbReference type="EMBL" id="CAL6082818.1"/>
    </source>
</evidence>
<dbReference type="AlphaFoldDB" id="A0AA86N4K1"/>
<reference evidence="1" key="1">
    <citation type="submission" date="2023-06" db="EMBL/GenBank/DDBJ databases">
        <authorList>
            <person name="Kurt Z."/>
        </authorList>
    </citation>
    <scope>NUCLEOTIDE SEQUENCE</scope>
</reference>